<protein>
    <submittedName>
        <fullName evidence="1">Uncharacterized protein</fullName>
    </submittedName>
</protein>
<dbReference type="Proteomes" id="UP000828941">
    <property type="component" value="Chromosome 10"/>
</dbReference>
<keyword evidence="2" id="KW-1185">Reference proteome</keyword>
<name>A0ACB9LX68_BAUVA</name>
<proteinExistence type="predicted"/>
<gene>
    <name evidence="1" type="ORF">L6164_024237</name>
</gene>
<reference evidence="1 2" key="1">
    <citation type="journal article" date="2022" name="DNA Res.">
        <title>Chromosomal-level genome assembly of the orchid tree Bauhinia variegata (Leguminosae; Cercidoideae) supports the allotetraploid origin hypothesis of Bauhinia.</title>
        <authorList>
            <person name="Zhong Y."/>
            <person name="Chen Y."/>
            <person name="Zheng D."/>
            <person name="Pang J."/>
            <person name="Liu Y."/>
            <person name="Luo S."/>
            <person name="Meng S."/>
            <person name="Qian L."/>
            <person name="Wei D."/>
            <person name="Dai S."/>
            <person name="Zhou R."/>
        </authorList>
    </citation>
    <scope>NUCLEOTIDE SEQUENCE [LARGE SCALE GENOMIC DNA]</scope>
    <source>
        <strain evidence="1">BV-YZ2020</strain>
    </source>
</reference>
<evidence type="ECO:0000313" key="2">
    <source>
        <dbReference type="Proteomes" id="UP000828941"/>
    </source>
</evidence>
<comment type="caution">
    <text evidence="1">The sequence shown here is derived from an EMBL/GenBank/DDBJ whole genome shotgun (WGS) entry which is preliminary data.</text>
</comment>
<sequence>MDPKLLMSTKNQLRSHDSAWDGPQILTESKIQQYLGIPQSKRSTILRSFFLHFQGVEEMVDDKEVGGGEKKDTGPSTTGNEKKKRPGIISRIWNGLFRLHGDDFEKRLQYISKEEASVLSRMSRRSQSWRRTIRHLIIFSVIFEVIAVGYAIATTRSMNMNWKMRAIKVLPMFLLPALSSAAYSTFVSFTRMCDRRDQKILERLRAERQAKIDELKEKTNYYITQQLIQRYDPDPAAKAAAATVLASKLGADSGLKVYVGDESSLGAPTTGKSHDVELVQSSGLRNRKQVRSRSSSPGAITPDHSDQQSVSSGGTEQTQISELNQPVVVEHHQPQSSSTQDEGWIARIAALLVGEDPTQSYALICGNCHMHNGLARKEDFPYITYYCPHCHALNKPKQTDERVSGSISPNMVSPKADIGESVQNASCSAGDSLRGTSVSERVWLRSRMSRPTTRSKNKRHRQGDDSANISEIWRKIHNTGVVTDDDINQLYMIWKPVCSGCRVNAKDNPNCFCALVPPPNGTRKSGLWQKMSDILENLGPDPSKDLRASVDSPAGLTNLGATCYANSILQCLYMNKAFREGIFSVEPDVLQQQPVLDQLLRLFVQLHISKMAFIDSSPFVKTLELDNGVQQDSHEFLTLLLSLLERCLSHCKVSKARTIVQDLFRGSVSHVTTCLRCGKDSEASAKMEDFYELELNIKGLKSLDESLNDYLSTEDLNGDNQYLCESCNTRVDATRSIKLRTLPPVLNFQLKRCVFLPKTTTKKKITSAFSFPSELDMRTRLSEPSQFELIYDLSAVLIHKGTAVNSGHYIAHIKYENSGQWWEFDDEHVTNLGRHPFGEGSSTSTTKSAKNDPVHSESSESKISISNGNGSDPIQSLSSQSSAVGIVETFSSSDAYMLMYNLRRTRTSEKGNMVNGANEKKRESDVAAAQDSFSLVSHLFDEIQNMNASYLEACKKYNESKEAELSHITERRQEVRSILSEAPVQPLEKPFYLVSSDWLRQWAENVTPTTLDNTTIQCSHGKVPVSKVNLMKRLSCKAWEMLLSKYGGGPTLSDSDCCWDCLIDGARSVVSADTYRDRRESMKQLARGILDGNCLDGKYYISRPWLQQWWKRKVLDAPSEADAGPTASICCPHGQLIPEQATGAKRVLVPENFWLFLYEDALSVKPDDALGCPTFPSDSSQCSQCSDELSEVACMEDSLRLVKQMQRQNHEKLFQAKSMPLLLNCKYFLLPSSWILKWRNYVNPAVKNSDKPEALDGVIDSLMCEKHSLFVQKPPELFYRRGAIIQRESSGVGLTIISESDWKCFCEEWGGTEAKGISATIENDKDSENILGGSSKEMPISEDQLTAFDKGNNEGGTIQIVIKTCPEVCESCIGERQSCELMQKLNYYNEDISVILVRGKEVPRSILEASKGSVETDRRVSKRSRKTKNGSSINLKVSASTSLYQLKMMIWESFGVVKENQILQKGDKTIEIDDDNAVLADLNIFAGDQIIVRDSEIHENRDIADEICDEKMDVQHTEEGFRGTLLTANISSQVV</sequence>
<evidence type="ECO:0000313" key="1">
    <source>
        <dbReference type="EMBL" id="KAI4316238.1"/>
    </source>
</evidence>
<accession>A0ACB9LX68</accession>
<dbReference type="EMBL" id="CM039435">
    <property type="protein sequence ID" value="KAI4316238.1"/>
    <property type="molecule type" value="Genomic_DNA"/>
</dbReference>
<organism evidence="1 2">
    <name type="scientific">Bauhinia variegata</name>
    <name type="common">Purple orchid tree</name>
    <name type="synonym">Phanera variegata</name>
    <dbReference type="NCBI Taxonomy" id="167791"/>
    <lineage>
        <taxon>Eukaryota</taxon>
        <taxon>Viridiplantae</taxon>
        <taxon>Streptophyta</taxon>
        <taxon>Embryophyta</taxon>
        <taxon>Tracheophyta</taxon>
        <taxon>Spermatophyta</taxon>
        <taxon>Magnoliopsida</taxon>
        <taxon>eudicotyledons</taxon>
        <taxon>Gunneridae</taxon>
        <taxon>Pentapetalae</taxon>
        <taxon>rosids</taxon>
        <taxon>fabids</taxon>
        <taxon>Fabales</taxon>
        <taxon>Fabaceae</taxon>
        <taxon>Cercidoideae</taxon>
        <taxon>Cercideae</taxon>
        <taxon>Bauhiniinae</taxon>
        <taxon>Bauhinia</taxon>
    </lineage>
</organism>